<reference evidence="1" key="2">
    <citation type="journal article" date="2023" name="Microbiol Resour">
        <title>Decontamination and Annotation of the Draft Genome Sequence of the Oomycete Lagenidium giganteum ARSEF 373.</title>
        <authorList>
            <person name="Morgan W.R."/>
            <person name="Tartar A."/>
        </authorList>
    </citation>
    <scope>NUCLEOTIDE SEQUENCE</scope>
    <source>
        <strain evidence="1">ARSEF 373</strain>
    </source>
</reference>
<evidence type="ECO:0000313" key="2">
    <source>
        <dbReference type="Proteomes" id="UP001146120"/>
    </source>
</evidence>
<dbReference type="AlphaFoldDB" id="A0AAV2YTI2"/>
<gene>
    <name evidence="1" type="ORF">N0F65_009232</name>
</gene>
<dbReference type="Proteomes" id="UP001146120">
    <property type="component" value="Unassembled WGS sequence"/>
</dbReference>
<reference evidence="1" key="1">
    <citation type="submission" date="2022-11" db="EMBL/GenBank/DDBJ databases">
        <authorList>
            <person name="Morgan W.R."/>
            <person name="Tartar A."/>
        </authorList>
    </citation>
    <scope>NUCLEOTIDE SEQUENCE</scope>
    <source>
        <strain evidence="1">ARSEF 373</strain>
    </source>
</reference>
<accession>A0AAV2YTI2</accession>
<name>A0AAV2YTI2_9STRA</name>
<evidence type="ECO:0000313" key="1">
    <source>
        <dbReference type="EMBL" id="DAZ96669.1"/>
    </source>
</evidence>
<dbReference type="EMBL" id="DAKRPA010000160">
    <property type="protein sequence ID" value="DAZ96669.1"/>
    <property type="molecule type" value="Genomic_DNA"/>
</dbReference>
<proteinExistence type="predicted"/>
<organism evidence="1 2">
    <name type="scientific">Lagenidium giganteum</name>
    <dbReference type="NCBI Taxonomy" id="4803"/>
    <lineage>
        <taxon>Eukaryota</taxon>
        <taxon>Sar</taxon>
        <taxon>Stramenopiles</taxon>
        <taxon>Oomycota</taxon>
        <taxon>Peronosporomycetes</taxon>
        <taxon>Pythiales</taxon>
        <taxon>Pythiaceae</taxon>
    </lineage>
</organism>
<keyword evidence="2" id="KW-1185">Reference proteome</keyword>
<sequence>MIGFSYPPPTFDSAIYNPFFYLSLDASGVLTYDYAQTIYLNMNDYRLSYLNGITPGTATAGVARVLDGSNNISGLGSVSCSTLVLGGSTMSGSSFSAISGVTPGTISFESSYCRCK</sequence>
<comment type="caution">
    <text evidence="1">The sequence shown here is derived from an EMBL/GenBank/DDBJ whole genome shotgun (WGS) entry which is preliminary data.</text>
</comment>
<protein>
    <submittedName>
        <fullName evidence="1">Uncharacterized protein</fullName>
    </submittedName>
</protein>